<dbReference type="InterPro" id="IPR036280">
    <property type="entry name" value="Multihaem_cyt_sf"/>
</dbReference>
<dbReference type="OrthoDB" id="9814800at2"/>
<feature type="signal peptide" evidence="1">
    <location>
        <begin position="1"/>
        <end position="26"/>
    </location>
</feature>
<evidence type="ECO:0000313" key="2">
    <source>
        <dbReference type="EMBL" id="TWJ17568.1"/>
    </source>
</evidence>
<evidence type="ECO:0000313" key="3">
    <source>
        <dbReference type="Proteomes" id="UP000319449"/>
    </source>
</evidence>
<dbReference type="RefSeq" id="WP_145024119.1">
    <property type="nucleotide sequence ID" value="NZ_VLLN01000020.1"/>
</dbReference>
<gene>
    <name evidence="2" type="ORF">JN12_02963</name>
</gene>
<dbReference type="AlphaFoldDB" id="A0A562VIA6"/>
<sequence>MHSNARSIVRAAIAAMVAAMSFAATAMAEGMPFPEGTATPAETCGACHKAIYREFAFGFGSDIHYKPTTIPTKEGETLKMPANVSATATAHAFAGVEPYPIHAREAEEEGKSCNVCHYPEPFAIPDMNVPEMTKPKARPKGKEAVGITCASCHLTPEGKIRGPHSVKAPHETVADPAIQTSAMCAYCHSMGKRVVGKQTQTFLEWRDDFNKPGLGKQECQDCHMPRTMRKVAEDFDNPERAIARHLWTGGRSRQRLASALSMAISQPDEGKSGLAFHVINVGAGHSVPTGSNRRAIYLNVELLDKNGKTVATKEWMFAPWYGPRPDDRKFLEEDKKRPDAIAATQADAQGLHEPIIRAGEERILSWMPVLKPGEYTVKARLIYDLNRYNDRSFKEDQTEINSTTLSIKVKKG</sequence>
<organism evidence="2 3">
    <name type="scientific">Geobacter argillaceus</name>
    <dbReference type="NCBI Taxonomy" id="345631"/>
    <lineage>
        <taxon>Bacteria</taxon>
        <taxon>Pseudomonadati</taxon>
        <taxon>Thermodesulfobacteriota</taxon>
        <taxon>Desulfuromonadia</taxon>
        <taxon>Geobacterales</taxon>
        <taxon>Geobacteraceae</taxon>
        <taxon>Geobacter</taxon>
    </lineage>
</organism>
<dbReference type="SUPFAM" id="SSF48695">
    <property type="entry name" value="Multiheme cytochromes"/>
    <property type="match status" value="1"/>
</dbReference>
<evidence type="ECO:0000256" key="1">
    <source>
        <dbReference type="SAM" id="SignalP"/>
    </source>
</evidence>
<proteinExistence type="predicted"/>
<comment type="caution">
    <text evidence="2">The sequence shown here is derived from an EMBL/GenBank/DDBJ whole genome shotgun (WGS) entry which is preliminary data.</text>
</comment>
<protein>
    <submittedName>
        <fullName evidence="2">Uncharacterized protein</fullName>
    </submittedName>
</protein>
<reference evidence="2 3" key="1">
    <citation type="submission" date="2019-07" db="EMBL/GenBank/DDBJ databases">
        <title>Genomic Encyclopedia of Archaeal and Bacterial Type Strains, Phase II (KMG-II): from individual species to whole genera.</title>
        <authorList>
            <person name="Goeker M."/>
        </authorList>
    </citation>
    <scope>NUCLEOTIDE SEQUENCE [LARGE SCALE GENOMIC DNA]</scope>
    <source>
        <strain evidence="2 3">ATCC BAA-1139</strain>
    </source>
</reference>
<name>A0A562VIA6_9BACT</name>
<accession>A0A562VIA6</accession>
<keyword evidence="1" id="KW-0732">Signal</keyword>
<dbReference type="Gene3D" id="1.10.1130.10">
    <property type="entry name" value="Flavocytochrome C3, Chain A"/>
    <property type="match status" value="1"/>
</dbReference>
<dbReference type="Proteomes" id="UP000319449">
    <property type="component" value="Unassembled WGS sequence"/>
</dbReference>
<feature type="chain" id="PRO_5021959925" evidence="1">
    <location>
        <begin position="27"/>
        <end position="412"/>
    </location>
</feature>
<keyword evidence="3" id="KW-1185">Reference proteome</keyword>
<dbReference type="EMBL" id="VLLN01000020">
    <property type="protein sequence ID" value="TWJ17568.1"/>
    <property type="molecule type" value="Genomic_DNA"/>
</dbReference>